<evidence type="ECO:0000313" key="14">
    <source>
        <dbReference type="Proteomes" id="UP001597101"/>
    </source>
</evidence>
<evidence type="ECO:0000256" key="6">
    <source>
        <dbReference type="ARBA" id="ARBA00022679"/>
    </source>
</evidence>
<dbReference type="PANTHER" id="PTHR11048">
    <property type="entry name" value="PRENYLTRANSFERASES"/>
    <property type="match status" value="1"/>
</dbReference>
<keyword evidence="4 11" id="KW-1003">Cell membrane</keyword>
<evidence type="ECO:0000256" key="8">
    <source>
        <dbReference type="ARBA" id="ARBA00022692"/>
    </source>
</evidence>
<organism evidence="13 14">
    <name type="scientific">Pseudahrensia aquimaris</name>
    <dbReference type="NCBI Taxonomy" id="744461"/>
    <lineage>
        <taxon>Bacteria</taxon>
        <taxon>Pseudomonadati</taxon>
        <taxon>Pseudomonadota</taxon>
        <taxon>Alphaproteobacteria</taxon>
        <taxon>Hyphomicrobiales</taxon>
        <taxon>Ahrensiaceae</taxon>
        <taxon>Pseudahrensia</taxon>
    </lineage>
</organism>
<feature type="transmembrane region" description="Helical" evidence="11">
    <location>
        <begin position="213"/>
        <end position="232"/>
    </location>
</feature>
<feature type="transmembrane region" description="Helical" evidence="11">
    <location>
        <begin position="190"/>
        <end position="207"/>
    </location>
</feature>
<feature type="transmembrane region" description="Helical" evidence="11">
    <location>
        <begin position="135"/>
        <end position="153"/>
    </location>
</feature>
<dbReference type="Proteomes" id="UP001597101">
    <property type="component" value="Unassembled WGS sequence"/>
</dbReference>
<keyword evidence="8 11" id="KW-0812">Transmembrane</keyword>
<dbReference type="RefSeq" id="WP_377211821.1">
    <property type="nucleotide sequence ID" value="NZ_JBHTJV010000003.1"/>
</dbReference>
<keyword evidence="6 11" id="KW-0808">Transferase</keyword>
<feature type="transmembrane region" description="Helical" evidence="11">
    <location>
        <begin position="159"/>
        <end position="178"/>
    </location>
</feature>
<evidence type="ECO:0000313" key="13">
    <source>
        <dbReference type="EMBL" id="MFD0915983.1"/>
    </source>
</evidence>
<comment type="catalytic activity">
    <reaction evidence="11">
        <text>all-trans-octaprenyl diphosphate + 4-hydroxybenzoate = 4-hydroxy-3-(all-trans-octaprenyl)benzoate + diphosphate</text>
        <dbReference type="Rhea" id="RHEA:27782"/>
        <dbReference type="ChEBI" id="CHEBI:1617"/>
        <dbReference type="ChEBI" id="CHEBI:17879"/>
        <dbReference type="ChEBI" id="CHEBI:33019"/>
        <dbReference type="ChEBI" id="CHEBI:57711"/>
        <dbReference type="EC" id="2.5.1.39"/>
    </reaction>
</comment>
<feature type="transmembrane region" description="Helical" evidence="11">
    <location>
        <begin position="50"/>
        <end position="68"/>
    </location>
</feature>
<keyword evidence="10 11" id="KW-0472">Membrane</keyword>
<comment type="caution">
    <text evidence="13">The sequence shown here is derived from an EMBL/GenBank/DDBJ whole genome shotgun (WGS) entry which is preliminary data.</text>
</comment>
<dbReference type="PANTHER" id="PTHR11048:SF28">
    <property type="entry name" value="4-HYDROXYBENZOATE POLYPRENYLTRANSFERASE, MITOCHONDRIAL"/>
    <property type="match status" value="1"/>
</dbReference>
<dbReference type="Gene3D" id="1.10.357.140">
    <property type="entry name" value="UbiA prenyltransferase"/>
    <property type="match status" value="1"/>
</dbReference>
<dbReference type="Pfam" id="PF01040">
    <property type="entry name" value="UbiA"/>
    <property type="match status" value="1"/>
</dbReference>
<feature type="transmembrane region" description="Helical" evidence="11">
    <location>
        <begin position="80"/>
        <end position="98"/>
    </location>
</feature>
<evidence type="ECO:0000256" key="12">
    <source>
        <dbReference type="NCBIfam" id="TIGR01474"/>
    </source>
</evidence>
<proteinExistence type="inferred from homology"/>
<sequence>MNAPSESLKPDSLHGKVADAVPNTWVYRLLPQSVWPYAQLARWDRPIGSWLLMWPCWWALALAIGALMGSPDIAASWSDYVLPLGGAFAAFLLGAIAMRGAGCTYNDLVDHELDAQVARTASRPMPSGRVSRTNAKLFIAAQMAVGAGALLYLTTFKGYLNTFAGVLALASLVVVALYPFAKRFTNWPQFVLGLSFSWGALMGWAVIFDEIHLPALALYAGSICWVIGYDTIYAHQDAEDDALIGIKSTALLFGDKTKLALVVLYSAALALFALAFSQAYTGWPAYAGLAVGGAHMIWQLIQLDIEDADNCLRLFKSNGQFGWILFAGLMAAIVV</sequence>
<accession>A0ABW3FDX0</accession>
<evidence type="ECO:0000256" key="10">
    <source>
        <dbReference type="ARBA" id="ARBA00023136"/>
    </source>
</evidence>
<evidence type="ECO:0000256" key="5">
    <source>
        <dbReference type="ARBA" id="ARBA00022519"/>
    </source>
</evidence>
<evidence type="ECO:0000256" key="11">
    <source>
        <dbReference type="HAMAP-Rule" id="MF_01635"/>
    </source>
</evidence>
<dbReference type="PROSITE" id="PS00943">
    <property type="entry name" value="UBIA"/>
    <property type="match status" value="1"/>
</dbReference>
<gene>
    <name evidence="11 13" type="primary">ubiA</name>
    <name evidence="13" type="ORF">ACFQ14_06145</name>
</gene>
<comment type="cofactor">
    <cofactor evidence="1 11">
        <name>Mg(2+)</name>
        <dbReference type="ChEBI" id="CHEBI:18420"/>
    </cofactor>
</comment>
<dbReference type="GO" id="GO:0008412">
    <property type="term" value="F:4-hydroxybenzoate polyprenyltransferase activity"/>
    <property type="evidence" value="ECO:0007669"/>
    <property type="project" value="UniProtKB-EC"/>
</dbReference>
<dbReference type="InterPro" id="IPR044878">
    <property type="entry name" value="UbiA_sf"/>
</dbReference>
<dbReference type="Gene3D" id="1.20.120.1780">
    <property type="entry name" value="UbiA prenyltransferase"/>
    <property type="match status" value="1"/>
</dbReference>
<dbReference type="EC" id="2.5.1.39" evidence="11 12"/>
<evidence type="ECO:0000256" key="9">
    <source>
        <dbReference type="ARBA" id="ARBA00022989"/>
    </source>
</evidence>
<keyword evidence="5 11" id="KW-0997">Cell inner membrane</keyword>
<evidence type="ECO:0000256" key="4">
    <source>
        <dbReference type="ARBA" id="ARBA00022475"/>
    </source>
</evidence>
<dbReference type="InterPro" id="IPR030470">
    <property type="entry name" value="UbiA_prenylTrfase_CS"/>
</dbReference>
<protein>
    <recommendedName>
        <fullName evidence="11 12">4-hydroxybenzoate octaprenyltransferase</fullName>
        <ecNumber evidence="11 12">2.5.1.39</ecNumber>
    </recommendedName>
    <alternativeName>
        <fullName evidence="11">4-HB polyprenyltransferase</fullName>
    </alternativeName>
</protein>
<comment type="similarity">
    <text evidence="3 11">Belongs to the UbiA prenyltransferase family.</text>
</comment>
<dbReference type="InterPro" id="IPR000537">
    <property type="entry name" value="UbiA_prenyltransferase"/>
</dbReference>
<dbReference type="CDD" id="cd13959">
    <property type="entry name" value="PT_UbiA_COQ2"/>
    <property type="match status" value="1"/>
</dbReference>
<keyword evidence="11" id="KW-0460">Magnesium</keyword>
<dbReference type="NCBIfam" id="TIGR01474">
    <property type="entry name" value="ubiA_proteo"/>
    <property type="match status" value="1"/>
</dbReference>
<comment type="subcellular location">
    <subcellularLocation>
        <location evidence="11">Cell inner membrane</location>
        <topology evidence="11">Multi-pass membrane protein</topology>
    </subcellularLocation>
    <subcellularLocation>
        <location evidence="2">Membrane</location>
        <topology evidence="2">Multi-pass membrane protein</topology>
    </subcellularLocation>
</comment>
<keyword evidence="14" id="KW-1185">Reference proteome</keyword>
<reference evidence="14" key="1">
    <citation type="journal article" date="2019" name="Int. J. Syst. Evol. Microbiol.">
        <title>The Global Catalogue of Microorganisms (GCM) 10K type strain sequencing project: providing services to taxonomists for standard genome sequencing and annotation.</title>
        <authorList>
            <consortium name="The Broad Institute Genomics Platform"/>
            <consortium name="The Broad Institute Genome Sequencing Center for Infectious Disease"/>
            <person name="Wu L."/>
            <person name="Ma J."/>
        </authorList>
    </citation>
    <scope>NUCLEOTIDE SEQUENCE [LARGE SCALE GENOMIC DNA]</scope>
    <source>
        <strain evidence="14">CCUG 60023</strain>
    </source>
</reference>
<keyword evidence="7 11" id="KW-0831">Ubiquinone biosynthesis</keyword>
<dbReference type="HAMAP" id="MF_01635">
    <property type="entry name" value="UbiA"/>
    <property type="match status" value="1"/>
</dbReference>
<feature type="transmembrane region" description="Helical" evidence="11">
    <location>
        <begin position="259"/>
        <end position="277"/>
    </location>
</feature>
<comment type="pathway">
    <text evidence="11">Cofactor biosynthesis; ubiquinone biosynthesis.</text>
</comment>
<evidence type="ECO:0000256" key="2">
    <source>
        <dbReference type="ARBA" id="ARBA00004141"/>
    </source>
</evidence>
<evidence type="ECO:0000256" key="3">
    <source>
        <dbReference type="ARBA" id="ARBA00005985"/>
    </source>
</evidence>
<dbReference type="InterPro" id="IPR039653">
    <property type="entry name" value="Prenyltransferase"/>
</dbReference>
<name>A0ABW3FDX0_9HYPH</name>
<keyword evidence="9 11" id="KW-1133">Transmembrane helix</keyword>
<dbReference type="EMBL" id="JBHTJV010000003">
    <property type="protein sequence ID" value="MFD0915983.1"/>
    <property type="molecule type" value="Genomic_DNA"/>
</dbReference>
<dbReference type="InterPro" id="IPR006370">
    <property type="entry name" value="HB_polyprenyltransferase-like"/>
</dbReference>
<evidence type="ECO:0000256" key="1">
    <source>
        <dbReference type="ARBA" id="ARBA00001946"/>
    </source>
</evidence>
<comment type="function">
    <text evidence="11">Catalyzes the prenylation of para-hydroxybenzoate (PHB) with an all-trans polyprenyl group. Mediates the second step in the final reaction sequence of ubiquinone-8 (UQ-8) biosynthesis, which is the condensation of the polyisoprenoid side chain with PHB, generating the first membrane-bound Q intermediate 3-octaprenyl-4-hydroxybenzoate.</text>
</comment>
<evidence type="ECO:0000256" key="7">
    <source>
        <dbReference type="ARBA" id="ARBA00022688"/>
    </source>
</evidence>